<reference evidence="1 2" key="1">
    <citation type="submission" date="2016-01" db="EMBL/GenBank/DDBJ databases">
        <title>Whole genome sequencing of Bhargavaea cecembensis T14.</title>
        <authorList>
            <person name="Hong K.W."/>
        </authorList>
    </citation>
    <scope>NUCLEOTIDE SEQUENCE [LARGE SCALE GENOMIC DNA]</scope>
    <source>
        <strain evidence="1 2">T14</strain>
    </source>
</reference>
<sequence length="224" mass="25922">MKLLQVRKGQFVYYQNELHKVYTINPLAKKSVHMYRIKDMEQVTSKAEEITLHRPSHMDAFMFMGQWYTIREDLEPEVDGYILVTKPDPEPMSHYGLNEFEKVEQIEGRTVVTGRQNPIKRKEFVVLQEGRNPEARNIAYQDDSLVSEETLAEDAKLGAKLSRTQEIQPNIGDIYLNLHNGGRSMVVAVMGDDVWLGHGEKLKIEDLLDADHWTLVYVNTEFVL</sequence>
<organism evidence="1 2">
    <name type="scientific">Bhargavaea cecembensis</name>
    <dbReference type="NCBI Taxonomy" id="394098"/>
    <lineage>
        <taxon>Bacteria</taxon>
        <taxon>Bacillati</taxon>
        <taxon>Bacillota</taxon>
        <taxon>Bacilli</taxon>
        <taxon>Bacillales</taxon>
        <taxon>Caryophanaceae</taxon>
        <taxon>Bhargavaea</taxon>
    </lineage>
</organism>
<accession>A0A161SVD2</accession>
<evidence type="ECO:0000313" key="1">
    <source>
        <dbReference type="EMBL" id="KZE39850.1"/>
    </source>
</evidence>
<dbReference type="RefSeq" id="WP_063177858.1">
    <property type="nucleotide sequence ID" value="NZ_LQNT01000001.1"/>
</dbReference>
<proteinExistence type="predicted"/>
<dbReference type="OrthoDB" id="2835997at2"/>
<evidence type="ECO:0000313" key="2">
    <source>
        <dbReference type="Proteomes" id="UP000076490"/>
    </source>
</evidence>
<gene>
    <name evidence="1" type="ORF">AV656_00720</name>
</gene>
<dbReference type="Proteomes" id="UP000076490">
    <property type="component" value="Unassembled WGS sequence"/>
</dbReference>
<comment type="caution">
    <text evidence="1">The sequence shown here is derived from an EMBL/GenBank/DDBJ whole genome shotgun (WGS) entry which is preliminary data.</text>
</comment>
<protein>
    <submittedName>
        <fullName evidence="1">Uncharacterized protein</fullName>
    </submittedName>
</protein>
<dbReference type="EMBL" id="LQNT01000001">
    <property type="protein sequence ID" value="KZE39850.1"/>
    <property type="molecule type" value="Genomic_DNA"/>
</dbReference>
<dbReference type="AlphaFoldDB" id="A0A161SVD2"/>
<name>A0A161SVD2_9BACL</name>